<dbReference type="EMBL" id="CP020771">
    <property type="protein sequence ID" value="ARI82907.1"/>
    <property type="molecule type" value="Genomic_DNA"/>
</dbReference>
<protein>
    <submittedName>
        <fullName evidence="1">Uncharacterized protein</fullName>
    </submittedName>
</protein>
<evidence type="ECO:0000313" key="1">
    <source>
        <dbReference type="EMBL" id="ARI82907.1"/>
    </source>
</evidence>
<evidence type="ECO:0000313" key="2">
    <source>
        <dbReference type="Proteomes" id="UP000192439"/>
    </source>
</evidence>
<dbReference type="AlphaFoldDB" id="A0AB33C359"/>
<proteinExistence type="predicted"/>
<accession>A0AB33C359</accession>
<organism evidence="1 2">
    <name type="scientific">Microcystis aeruginosa PCC 7806SL</name>
    <dbReference type="NCBI Taxonomy" id="1903187"/>
    <lineage>
        <taxon>Bacteria</taxon>
        <taxon>Bacillati</taxon>
        <taxon>Cyanobacteriota</taxon>
        <taxon>Cyanophyceae</taxon>
        <taxon>Oscillatoriophycideae</taxon>
        <taxon>Chroococcales</taxon>
        <taxon>Microcystaceae</taxon>
        <taxon>Microcystis</taxon>
    </lineage>
</organism>
<gene>
    <name evidence="1" type="ORF">BH695_3628</name>
</gene>
<dbReference type="Proteomes" id="UP000192439">
    <property type="component" value="Chromosome"/>
</dbReference>
<reference evidence="1 2" key="1">
    <citation type="journal article" date="2018" name="Harmful Algae">
        <title>The highly heterogeneous methylated genomes and diverse restriction-modification systems of bloom-forming Microcystis.</title>
        <authorList>
            <person name="Zhao L."/>
            <person name="Song Y."/>
            <person name="Li L."/>
            <person name="Gan N."/>
            <person name="Brand J.J."/>
            <person name="Song L."/>
        </authorList>
    </citation>
    <scope>NUCLEOTIDE SEQUENCE [LARGE SCALE GENOMIC DNA]</scope>
    <source>
        <strain evidence="1 2">PCC 7806SL</strain>
    </source>
</reference>
<name>A0AB33C359_MICA7</name>
<sequence>MWVFSSLITDYYLLTELPIPFHLPYSPFCYETNSDVL</sequence>
<keyword evidence="2" id="KW-1185">Reference proteome</keyword>